<feature type="domain" description="GP-PDE" evidence="1">
    <location>
        <begin position="7"/>
        <end position="61"/>
    </location>
</feature>
<protein>
    <recommendedName>
        <fullName evidence="1">GP-PDE domain-containing protein</fullName>
    </recommendedName>
</protein>
<dbReference type="SUPFAM" id="SSF51695">
    <property type="entry name" value="PLC-like phosphodiesterases"/>
    <property type="match status" value="1"/>
</dbReference>
<sequence length="347" mass="38388">MFRPRPSVDALSRASSFGLAGAELDLRLTSDGVVVVTHDVVSNRATLEDNYSGRLNPVDVSLNLQPAVAAININSRPFSFWNHKTLKVYGGEGHILPSVTAGAQKMESLDDMLQHYKNLNSAQFSLFLDIQDPVIMTKAAALVKKYALDDKVLLKFFAKKAIDSSKYKYNGATTCHQYAVDHGLSGLRIVPQFNDGEMTFKNNKGYIQVFQTELSVEDYLSCWSAAQTSFGVRSAARLDMVSASVPYGNQVAYDTSKAALDWAKAHGRRTVSIQPNPDAGRKVGNACQFWTFQSNSVKAAIFDDQARKAKLFFVDAVKPDFVVIDLMGDVQTHTWTDDFPEFTSHFC</sequence>
<accession>A0ABR3QPU6</accession>
<evidence type="ECO:0000313" key="3">
    <source>
        <dbReference type="Proteomes" id="UP001521222"/>
    </source>
</evidence>
<evidence type="ECO:0000259" key="1">
    <source>
        <dbReference type="Pfam" id="PF03009"/>
    </source>
</evidence>
<name>A0ABR3QPU6_9PLEO</name>
<proteinExistence type="predicted"/>
<evidence type="ECO:0000313" key="2">
    <source>
        <dbReference type="EMBL" id="KAL1594176.1"/>
    </source>
</evidence>
<gene>
    <name evidence="2" type="ORF">SLS59_009012</name>
</gene>
<dbReference type="InterPro" id="IPR017946">
    <property type="entry name" value="PLC-like_Pdiesterase_TIM-brl"/>
</dbReference>
<reference evidence="2 3" key="1">
    <citation type="submission" date="2024-02" db="EMBL/GenBank/DDBJ databases">
        <title>De novo assembly and annotation of 12 fungi associated with fruit tree decline syndrome in Ontario, Canada.</title>
        <authorList>
            <person name="Sulman M."/>
            <person name="Ellouze W."/>
            <person name="Ilyukhin E."/>
        </authorList>
    </citation>
    <scope>NUCLEOTIDE SEQUENCE [LARGE SCALE GENOMIC DNA]</scope>
    <source>
        <strain evidence="2 3">M97-236</strain>
    </source>
</reference>
<comment type="caution">
    <text evidence="2">The sequence shown here is derived from an EMBL/GenBank/DDBJ whole genome shotgun (WGS) entry which is preliminary data.</text>
</comment>
<keyword evidence="3" id="KW-1185">Reference proteome</keyword>
<dbReference type="InterPro" id="IPR030395">
    <property type="entry name" value="GP_PDE_dom"/>
</dbReference>
<dbReference type="EMBL" id="JAKIXB020000037">
    <property type="protein sequence ID" value="KAL1594176.1"/>
    <property type="molecule type" value="Genomic_DNA"/>
</dbReference>
<dbReference type="Gene3D" id="3.20.20.190">
    <property type="entry name" value="Phosphatidylinositol (PI) phosphodiesterase"/>
    <property type="match status" value="1"/>
</dbReference>
<dbReference type="Pfam" id="PF03009">
    <property type="entry name" value="GDPD"/>
    <property type="match status" value="1"/>
</dbReference>
<dbReference type="Proteomes" id="UP001521222">
    <property type="component" value="Unassembled WGS sequence"/>
</dbReference>
<organism evidence="2 3">
    <name type="scientific">Nothophoma quercina</name>
    <dbReference type="NCBI Taxonomy" id="749835"/>
    <lineage>
        <taxon>Eukaryota</taxon>
        <taxon>Fungi</taxon>
        <taxon>Dikarya</taxon>
        <taxon>Ascomycota</taxon>
        <taxon>Pezizomycotina</taxon>
        <taxon>Dothideomycetes</taxon>
        <taxon>Pleosporomycetidae</taxon>
        <taxon>Pleosporales</taxon>
        <taxon>Pleosporineae</taxon>
        <taxon>Didymellaceae</taxon>
        <taxon>Nothophoma</taxon>
    </lineage>
</organism>